<name>F8NJX1_SERL9</name>
<dbReference type="Proteomes" id="UP000008064">
    <property type="component" value="Unassembled WGS sequence"/>
</dbReference>
<gene>
    <name evidence="1" type="ORF">SERLADRAFT_459423</name>
</gene>
<dbReference type="GeneID" id="18817892"/>
<reference evidence="1" key="1">
    <citation type="submission" date="2011-04" db="EMBL/GenBank/DDBJ databases">
        <title>Evolution of plant cell wall degrading machinery underlies the functional diversity of forest fungi.</title>
        <authorList>
            <consortium name="US DOE Joint Genome Institute (JGI-PGF)"/>
            <person name="Eastwood D.C."/>
            <person name="Floudas D."/>
            <person name="Binder M."/>
            <person name="Majcherczyk A."/>
            <person name="Schneider P."/>
            <person name="Aerts A."/>
            <person name="Asiegbu F.O."/>
            <person name="Baker S.E."/>
            <person name="Barry K."/>
            <person name="Bendiksby M."/>
            <person name="Blumentritt M."/>
            <person name="Coutinho P.M."/>
            <person name="Cullen D."/>
            <person name="Cullen D."/>
            <person name="Gathman A."/>
            <person name="Goodell B."/>
            <person name="Henrissat B."/>
            <person name="Ihrmark K."/>
            <person name="Kauserud H."/>
            <person name="Kohler A."/>
            <person name="LaButti K."/>
            <person name="Lapidus A."/>
            <person name="Lavin J.L."/>
            <person name="Lee Y.-H."/>
            <person name="Lindquist E."/>
            <person name="Lilly W."/>
            <person name="Lucas S."/>
            <person name="Morin E."/>
            <person name="Murat C."/>
            <person name="Oguiza J.A."/>
            <person name="Park J."/>
            <person name="Pisabarro A.G."/>
            <person name="Riley R."/>
            <person name="Rosling A."/>
            <person name="Salamov A."/>
            <person name="Schmidt O."/>
            <person name="Schmutz J."/>
            <person name="Skrede I."/>
            <person name="Stenlid J."/>
            <person name="Wiebenga A."/>
            <person name="Xie X."/>
            <person name="Kues U."/>
            <person name="Hibbett D.S."/>
            <person name="Hoffmeister D."/>
            <person name="Hogberg N."/>
            <person name="Martin F."/>
            <person name="Grigoriev I.V."/>
            <person name="Watkinson S.C."/>
        </authorList>
    </citation>
    <scope>NUCLEOTIDE SEQUENCE</scope>
    <source>
        <strain evidence="1">S7.9</strain>
    </source>
</reference>
<dbReference type="HOGENOM" id="CLU_049760_1_0_1"/>
<dbReference type="EMBL" id="GL945430">
    <property type="protein sequence ID" value="EGO28707.1"/>
    <property type="molecule type" value="Genomic_DNA"/>
</dbReference>
<accession>F8NJX1</accession>
<dbReference type="RefSeq" id="XP_007314906.1">
    <property type="nucleotide sequence ID" value="XM_007314844.1"/>
</dbReference>
<proteinExistence type="predicted"/>
<evidence type="ECO:0000313" key="1">
    <source>
        <dbReference type="EMBL" id="EGO28707.1"/>
    </source>
</evidence>
<dbReference type="OrthoDB" id="2874131at2759"/>
<sequence>MEFGPGGLAELKDKIDISQLTLKACGQNHVDRGMFYCLWRNGHCIFVQAEPFCRPDIDYSNYYQDFSPENTAYNYVLEVLQTMLDQIEFGRSNWAYLVRQKDGMYRLIYKNRRLIKDCEIWTKTVDLLDIEVTKFLFLNDWIGKYEGREVDLLIGWDDSFACCVTMTNQGHKTMCSLGLSKYTYDLIAHVTYNGLLIGLMTEAALGRQIIASDRAAVYEAVADIQSHGILHGGLLEDNIYVTDQGIRFTNLSAVTYYHDRDELAKEAEILHWKILARIFDVQVDSNDRIGPIRNIKTNTIVIPRLPTPDRPLSATQELAMMHLIWSIYITPMKGGWKPFCDPQKYAWRYLVENTMKKWSAQNLGKGHENKQWRHRKKVITAPRDVLETEEDVIDTATHYDQDEPLAISLRSSKGRLHPYHRPALSKKIIVSFED</sequence>
<organism>
    <name type="scientific">Serpula lacrymans var. lacrymans (strain S7.9)</name>
    <name type="common">Dry rot fungus</name>
    <dbReference type="NCBI Taxonomy" id="578457"/>
    <lineage>
        <taxon>Eukaryota</taxon>
        <taxon>Fungi</taxon>
        <taxon>Dikarya</taxon>
        <taxon>Basidiomycota</taxon>
        <taxon>Agaricomycotina</taxon>
        <taxon>Agaricomycetes</taxon>
        <taxon>Agaricomycetidae</taxon>
        <taxon>Boletales</taxon>
        <taxon>Coniophorineae</taxon>
        <taxon>Serpulaceae</taxon>
        <taxon>Serpula</taxon>
    </lineage>
</organism>
<dbReference type="KEGG" id="sla:SERLADRAFT_459423"/>
<dbReference type="AlphaFoldDB" id="F8NJX1"/>
<protein>
    <submittedName>
        <fullName evidence="1">Uncharacterized protein</fullName>
    </submittedName>
</protein>